<evidence type="ECO:0000256" key="7">
    <source>
        <dbReference type="ARBA" id="ARBA00023136"/>
    </source>
</evidence>
<evidence type="ECO:0000256" key="4">
    <source>
        <dbReference type="ARBA" id="ARBA00022475"/>
    </source>
</evidence>
<evidence type="ECO:0000256" key="6">
    <source>
        <dbReference type="ARBA" id="ARBA00022989"/>
    </source>
</evidence>
<evidence type="ECO:0000256" key="1">
    <source>
        <dbReference type="ARBA" id="ARBA00004651"/>
    </source>
</evidence>
<evidence type="ECO:0000256" key="3">
    <source>
        <dbReference type="ARBA" id="ARBA00022448"/>
    </source>
</evidence>
<dbReference type="PANTHER" id="PTHR30269:SF37">
    <property type="entry name" value="MEMBRANE TRANSPORTER PROTEIN"/>
    <property type="match status" value="1"/>
</dbReference>
<dbReference type="Proteomes" id="UP000199053">
    <property type="component" value="Unassembled WGS sequence"/>
</dbReference>
<dbReference type="OrthoDB" id="7843147at2"/>
<dbReference type="InterPro" id="IPR052017">
    <property type="entry name" value="TSUP"/>
</dbReference>
<comment type="subcellular location">
    <subcellularLocation>
        <location evidence="1 8">Cell membrane</location>
        <topology evidence="1 8">Multi-pass membrane protein</topology>
    </subcellularLocation>
</comment>
<dbReference type="PANTHER" id="PTHR30269">
    <property type="entry name" value="TRANSMEMBRANE PROTEIN YFCA"/>
    <property type="match status" value="1"/>
</dbReference>
<evidence type="ECO:0000313" key="10">
    <source>
        <dbReference type="Proteomes" id="UP000199053"/>
    </source>
</evidence>
<evidence type="ECO:0000313" key="9">
    <source>
        <dbReference type="EMBL" id="SDK31038.1"/>
    </source>
</evidence>
<evidence type="ECO:0000256" key="8">
    <source>
        <dbReference type="RuleBase" id="RU363041"/>
    </source>
</evidence>
<organism evidence="9 10">
    <name type="scientific">Maridesulfovibrio ferrireducens</name>
    <dbReference type="NCBI Taxonomy" id="246191"/>
    <lineage>
        <taxon>Bacteria</taxon>
        <taxon>Pseudomonadati</taxon>
        <taxon>Thermodesulfobacteriota</taxon>
        <taxon>Desulfovibrionia</taxon>
        <taxon>Desulfovibrionales</taxon>
        <taxon>Desulfovibrionaceae</taxon>
        <taxon>Maridesulfovibrio</taxon>
    </lineage>
</organism>
<accession>A0A1G9AV01</accession>
<evidence type="ECO:0000256" key="2">
    <source>
        <dbReference type="ARBA" id="ARBA00009142"/>
    </source>
</evidence>
<gene>
    <name evidence="9" type="ORF">SAMN05660337_0038</name>
</gene>
<dbReference type="GO" id="GO:0005886">
    <property type="term" value="C:plasma membrane"/>
    <property type="evidence" value="ECO:0007669"/>
    <property type="project" value="UniProtKB-SubCell"/>
</dbReference>
<comment type="similarity">
    <text evidence="2 8">Belongs to the 4-toluene sulfonate uptake permease (TSUP) (TC 2.A.102) family.</text>
</comment>
<name>A0A1G9AV01_9BACT</name>
<evidence type="ECO:0000256" key="5">
    <source>
        <dbReference type="ARBA" id="ARBA00022692"/>
    </source>
</evidence>
<dbReference type="RefSeq" id="WP_092157110.1">
    <property type="nucleotide sequence ID" value="NZ_FNGA01000001.1"/>
</dbReference>
<dbReference type="Pfam" id="PF01925">
    <property type="entry name" value="TauE"/>
    <property type="match status" value="1"/>
</dbReference>
<keyword evidence="6" id="KW-1133">Transmembrane helix</keyword>
<proteinExistence type="inferred from homology"/>
<keyword evidence="10" id="KW-1185">Reference proteome</keyword>
<dbReference type="EMBL" id="FNGA01000001">
    <property type="protein sequence ID" value="SDK31038.1"/>
    <property type="molecule type" value="Genomic_DNA"/>
</dbReference>
<sequence length="241" mass="25428">MTPFIAVPLILLSSGFLQGLTGFGSALIAMPLLAFIIDIKTAVAVCTLCGVTITLRMCLNLRSSLDLKKIMPLIIGSVPGSIFGTLVLKELDGHIITLFLGILVSGYATYSLFVKPVALKLKPAWGLLAGFLTGSITAAISAGGPPTLIYSSLMGWKKNELKATLSGFFLAAAVMGATGHLLSGLTTQYVLKLFLASIIPVQLGVYLGHTLSGKVSEGLYKRMVMILLVFMGIMLIFQSTG</sequence>
<keyword evidence="7" id="KW-0472">Membrane</keyword>
<dbReference type="AlphaFoldDB" id="A0A1G9AV01"/>
<keyword evidence="5" id="KW-0812">Transmembrane</keyword>
<keyword evidence="4 8" id="KW-1003">Cell membrane</keyword>
<reference evidence="10" key="1">
    <citation type="submission" date="2016-10" db="EMBL/GenBank/DDBJ databases">
        <authorList>
            <person name="Varghese N."/>
            <person name="Submissions S."/>
        </authorList>
    </citation>
    <scope>NUCLEOTIDE SEQUENCE [LARGE SCALE GENOMIC DNA]</scope>
    <source>
        <strain evidence="10">DSM 16995</strain>
    </source>
</reference>
<protein>
    <recommendedName>
        <fullName evidence="8">Probable membrane transporter protein</fullName>
    </recommendedName>
</protein>
<dbReference type="InterPro" id="IPR002781">
    <property type="entry name" value="TM_pro_TauE-like"/>
</dbReference>
<keyword evidence="3" id="KW-0813">Transport</keyword>